<dbReference type="EC" id="6.3.4.21" evidence="2"/>
<dbReference type="Proteomes" id="UP000582837">
    <property type="component" value="Unassembled WGS sequence"/>
</dbReference>
<dbReference type="InterPro" id="IPR013785">
    <property type="entry name" value="Aldolase_TIM"/>
</dbReference>
<evidence type="ECO:0000313" key="2">
    <source>
        <dbReference type="EMBL" id="MBB6069253.1"/>
    </source>
</evidence>
<keyword evidence="2" id="KW-0328">Glycosyltransferase</keyword>
<accession>A0A841GVD1</accession>
<dbReference type="InterPro" id="IPR053190">
    <property type="entry name" value="NAPRTase-like"/>
</dbReference>
<evidence type="ECO:0000313" key="3">
    <source>
        <dbReference type="Proteomes" id="UP000582837"/>
    </source>
</evidence>
<dbReference type="Pfam" id="PF02749">
    <property type="entry name" value="QRPTase_N"/>
    <property type="match status" value="1"/>
</dbReference>
<dbReference type="SUPFAM" id="SSF54675">
    <property type="entry name" value="Nicotinate/Quinolinate PRTase N-terminal domain-like"/>
    <property type="match status" value="1"/>
</dbReference>
<dbReference type="GO" id="GO:0016763">
    <property type="term" value="F:pentosyltransferase activity"/>
    <property type="evidence" value="ECO:0007669"/>
    <property type="project" value="InterPro"/>
</dbReference>
<evidence type="ECO:0000259" key="1">
    <source>
        <dbReference type="Pfam" id="PF02749"/>
    </source>
</evidence>
<keyword evidence="2" id="KW-0808">Transferase</keyword>
<keyword evidence="3" id="KW-1185">Reference proteome</keyword>
<reference evidence="2 3" key="1">
    <citation type="submission" date="2020-08" db="EMBL/GenBank/DDBJ databases">
        <title>Genomic Encyclopedia of Type Strains, Phase IV (KMG-IV): sequencing the most valuable type-strain genomes for metagenomic binning, comparative biology and taxonomic classification.</title>
        <authorList>
            <person name="Goeker M."/>
        </authorList>
    </citation>
    <scope>NUCLEOTIDE SEQUENCE [LARGE SCALE GENOMIC DNA]</scope>
    <source>
        <strain evidence="2 3">DSM 29007</strain>
    </source>
</reference>
<dbReference type="EMBL" id="JACHIA010000002">
    <property type="protein sequence ID" value="MBB6069253.1"/>
    <property type="molecule type" value="Genomic_DNA"/>
</dbReference>
<dbReference type="PANTHER" id="PTHR43202:SF1">
    <property type="entry name" value="NICOTINATE PHOSPHORIBOSYLTRANSFERASE"/>
    <property type="match status" value="1"/>
</dbReference>
<dbReference type="AlphaFoldDB" id="A0A841GVD1"/>
<dbReference type="GO" id="GO:0009435">
    <property type="term" value="P:NAD+ biosynthetic process"/>
    <property type="evidence" value="ECO:0007669"/>
    <property type="project" value="InterPro"/>
</dbReference>
<name>A0A841GVD1_9BACT</name>
<organism evidence="2 3">
    <name type="scientific">Longimicrobium terrae</name>
    <dbReference type="NCBI Taxonomy" id="1639882"/>
    <lineage>
        <taxon>Bacteria</taxon>
        <taxon>Pseudomonadati</taxon>
        <taxon>Gemmatimonadota</taxon>
        <taxon>Longimicrobiia</taxon>
        <taxon>Longimicrobiales</taxon>
        <taxon>Longimicrobiaceae</taxon>
        <taxon>Longimicrobium</taxon>
    </lineage>
</organism>
<dbReference type="Gene3D" id="3.20.20.70">
    <property type="entry name" value="Aldolase class I"/>
    <property type="match status" value="1"/>
</dbReference>
<dbReference type="SUPFAM" id="SSF51690">
    <property type="entry name" value="Nicotinate/Quinolinate PRTase C-terminal domain-like"/>
    <property type="match status" value="1"/>
</dbReference>
<dbReference type="InterPro" id="IPR036068">
    <property type="entry name" value="Nicotinate_pribotase-like_C"/>
</dbReference>
<dbReference type="InterPro" id="IPR022412">
    <property type="entry name" value="Quinolinate_PRibosylTrfase_N"/>
</dbReference>
<dbReference type="RefSeq" id="WP_205761952.1">
    <property type="nucleotide sequence ID" value="NZ_JABDTL010000002.1"/>
</dbReference>
<comment type="caution">
    <text evidence="2">The sequence shown here is derived from an EMBL/GenBank/DDBJ whole genome shotgun (WGS) entry which is preliminary data.</text>
</comment>
<dbReference type="GO" id="GO:0004516">
    <property type="term" value="F:nicotinate phosphoribosyltransferase activity"/>
    <property type="evidence" value="ECO:0007669"/>
    <property type="project" value="UniProtKB-EC"/>
</dbReference>
<sequence length="397" mass="42888">MSFTTTPSAAADRSQSLQDGLRQFGAEVFQFDPRIAGGWLSDRYFVRTANTLRHAGRDPVITMQVFAKRKGVLAGVYEALRLLQTQLAPGYDFNELEIDTLLEGDEINQGGEDDWEPVMHVTGRYGGFAHLETPLLGVLARRSLVASNTRRVVSAAGGKPIIFMAPRHDDWRVQTPDGYAAVVGGAESVSSDAAGAWWGAQGVGTMPHAMIAAFGGDTVAATLAFARYLRDEEPQVQVMSLVDYQNDAIGTSLAVARAVREEFGDNVLTGVRVDTSERLIDSSLIGDPEVWGRAKLTGVNAYLVHKLRAALDAEGFGYVGIVVSGGFTPDKINSFEKEGVPVSAYGVGSSLLGHSRGESGLLTEFDFTADLVKVDGKAEGKVGRTYRENPRMVRVRW</sequence>
<protein>
    <submittedName>
        <fullName evidence="2">Nicotinate phosphoribosyltransferase</fullName>
        <ecNumber evidence="2">6.3.4.21</ecNumber>
    </submittedName>
</protein>
<feature type="domain" description="Quinolinate phosphoribosyl transferase N-terminal" evidence="1">
    <location>
        <begin position="42"/>
        <end position="143"/>
    </location>
</feature>
<keyword evidence="2" id="KW-0436">Ligase</keyword>
<dbReference type="PANTHER" id="PTHR43202">
    <property type="entry name" value="NICOTINATE-NUCLEOTIDE PYROPHOSPHORYLASE"/>
    <property type="match status" value="1"/>
</dbReference>
<dbReference type="InterPro" id="IPR037128">
    <property type="entry name" value="Quinolinate_PRibosylTase_N_sf"/>
</dbReference>
<proteinExistence type="predicted"/>
<dbReference type="Gene3D" id="3.90.1170.20">
    <property type="entry name" value="Quinolinate phosphoribosyl transferase, N-terminal domain"/>
    <property type="match status" value="1"/>
</dbReference>
<gene>
    <name evidence="2" type="ORF">HNQ61_000868</name>
</gene>